<reference evidence="2 3" key="1">
    <citation type="submission" date="2024-02" db="EMBL/GenBank/DDBJ databases">
        <authorList>
            <person name="Daric V."/>
            <person name="Darras S."/>
        </authorList>
    </citation>
    <scope>NUCLEOTIDE SEQUENCE [LARGE SCALE GENOMIC DNA]</scope>
</reference>
<protein>
    <submittedName>
        <fullName evidence="2">Uncharacterized protein</fullName>
    </submittedName>
</protein>
<dbReference type="InterPro" id="IPR006461">
    <property type="entry name" value="PLAC_motif_containing"/>
</dbReference>
<dbReference type="Pfam" id="PF04749">
    <property type="entry name" value="PLAC8"/>
    <property type="match status" value="1"/>
</dbReference>
<evidence type="ECO:0000313" key="2">
    <source>
        <dbReference type="EMBL" id="CAK8692318.1"/>
    </source>
</evidence>
<organism evidence="2 3">
    <name type="scientific">Clavelina lepadiformis</name>
    <name type="common">Light-bulb sea squirt</name>
    <name type="synonym">Ascidia lepadiformis</name>
    <dbReference type="NCBI Taxonomy" id="159417"/>
    <lineage>
        <taxon>Eukaryota</taxon>
        <taxon>Metazoa</taxon>
        <taxon>Chordata</taxon>
        <taxon>Tunicata</taxon>
        <taxon>Ascidiacea</taxon>
        <taxon>Aplousobranchia</taxon>
        <taxon>Clavelinidae</taxon>
        <taxon>Clavelina</taxon>
    </lineage>
</organism>
<accession>A0ABP0GKN7</accession>
<sequence length="108" mass="11427">MGEFQHGLCGCFDNCGVCIVSYFAPCYTVGKTAEAVGDDCVLCGVAYVFTGCIAGTIIRGKVRQQRNIEGTGLGDFCVHLFCPLCAIIQDHNEVVGNQAAIGQSMARV</sequence>
<evidence type="ECO:0000256" key="1">
    <source>
        <dbReference type="ARBA" id="ARBA00009024"/>
    </source>
</evidence>
<gene>
    <name evidence="2" type="ORF">CVLEPA_LOCUS25037</name>
</gene>
<name>A0ABP0GKN7_CLALP</name>
<dbReference type="EMBL" id="CAWYQH010000130">
    <property type="protein sequence ID" value="CAK8692318.1"/>
    <property type="molecule type" value="Genomic_DNA"/>
</dbReference>
<proteinExistence type="inferred from homology"/>
<comment type="similarity">
    <text evidence="1">Belongs to the cornifelin family.</text>
</comment>
<dbReference type="Proteomes" id="UP001642483">
    <property type="component" value="Unassembled WGS sequence"/>
</dbReference>
<evidence type="ECO:0000313" key="3">
    <source>
        <dbReference type="Proteomes" id="UP001642483"/>
    </source>
</evidence>
<dbReference type="PANTHER" id="PTHR15907">
    <property type="entry name" value="DUF614 FAMILY PROTEIN-RELATED"/>
    <property type="match status" value="1"/>
</dbReference>
<comment type="caution">
    <text evidence="2">The sequence shown here is derived from an EMBL/GenBank/DDBJ whole genome shotgun (WGS) entry which is preliminary data.</text>
</comment>
<keyword evidence="3" id="KW-1185">Reference proteome</keyword>
<dbReference type="NCBIfam" id="TIGR01571">
    <property type="entry name" value="A_thal_Cys_rich"/>
    <property type="match status" value="1"/>
</dbReference>